<feature type="compositionally biased region" description="Basic and acidic residues" evidence="2">
    <location>
        <begin position="175"/>
        <end position="185"/>
    </location>
</feature>
<dbReference type="Gene3D" id="1.25.40.10">
    <property type="entry name" value="Tetratricopeptide repeat domain"/>
    <property type="match status" value="2"/>
</dbReference>
<dbReference type="InterPro" id="IPR006597">
    <property type="entry name" value="Sel1-like"/>
</dbReference>
<evidence type="ECO:0000256" key="1">
    <source>
        <dbReference type="ARBA" id="ARBA00022737"/>
    </source>
</evidence>
<evidence type="ECO:0000256" key="2">
    <source>
        <dbReference type="SAM" id="MobiDB-lite"/>
    </source>
</evidence>
<dbReference type="InterPro" id="IPR011990">
    <property type="entry name" value="TPR-like_helical_dom_sf"/>
</dbReference>
<feature type="region of interest" description="Disordered" evidence="2">
    <location>
        <begin position="1"/>
        <end position="99"/>
    </location>
</feature>
<dbReference type="AlphaFoldDB" id="K1XSR0"/>
<evidence type="ECO:0000313" key="4">
    <source>
        <dbReference type="Proteomes" id="UP000006753"/>
    </source>
</evidence>
<dbReference type="SMART" id="SM00671">
    <property type="entry name" value="SEL1"/>
    <property type="match status" value="7"/>
</dbReference>
<dbReference type="SUPFAM" id="SSF81901">
    <property type="entry name" value="HCP-like"/>
    <property type="match status" value="1"/>
</dbReference>
<keyword evidence="4" id="KW-1185">Reference proteome</keyword>
<keyword evidence="1" id="KW-0677">Repeat</keyword>
<dbReference type="EMBL" id="JH921441">
    <property type="protein sequence ID" value="EKD15554.1"/>
    <property type="molecule type" value="Genomic_DNA"/>
</dbReference>
<feature type="region of interest" description="Disordered" evidence="2">
    <location>
        <begin position="155"/>
        <end position="259"/>
    </location>
</feature>
<name>K1XSR0_MARBU</name>
<dbReference type="PANTHER" id="PTHR46430">
    <property type="entry name" value="PROTEIN SKT5-RELATED"/>
    <property type="match status" value="1"/>
</dbReference>
<dbReference type="PANTHER" id="PTHR46430:SF1">
    <property type="entry name" value="CHITIN SYNTHASE REGULATOR SKT5-RELATED"/>
    <property type="match status" value="1"/>
</dbReference>
<sequence>MASQTSAESPSRKVLAVGTPPRVQENGEYKENDGSPSRKETPTIPIPDSGRRLQGAPTSPAKVNVQRENWPPRPSSATVENVGYGKDRQFSQDSAPQYEPESFQYRMPVPQDMPFRPGYNISGAAPPVTGIPSGASASLKTPSDESLRRGYNVDENADEVEIQPVPRLQYHHQSHRSDGGIDRKRGSPNRPTSELVGIGQSINRHLTPAAQMASRSSNQRPLSVYSDMRRGSSPALSGSPMYGGRASSTNSGRSSDSRPLSYIDLANMSYPQAAPAPISLDNSQLRSVVGSNASLLTMAKTLEMYRQNVKKLNDSATQYAFAVFLIQAAQEAGLNQEGDSPPRKPRPKSANRDTDSPYVDKPLASPQELLNEAKHMLQKLSDRSYPFAQYYLADGYASGLFNKGKEDYGTAFPLFVSASKHGHAESGYRAALCYEFGWGCRKDAAKAVQFYRQSASKSHPGAMTRLGRACLFGDLGLNKYREGLKWLKRATESADSQYNAAPYHLGLLYETGHGDDIFQDEIYAAQLFTQAADLGHAESCYRLGNAYEHGKLGCPRDPALSVHFYTGAAQRGHPAGMMALCAWYMVGAEPILEKDEYEAYEWARQAADAGTLLTPFLTRLNLSLMYNFVGLTKAQYAVGYFTEMGIGCRRDPLEANVWYVKAADSGDERAKLRLAAIRAAASGGKPMEVAPPRDGKARKGAKGALNEKECVVM</sequence>
<dbReference type="Proteomes" id="UP000006753">
    <property type="component" value="Unassembled WGS sequence"/>
</dbReference>
<organism evidence="3 4">
    <name type="scientific">Marssonina brunnea f. sp. multigermtubi (strain MB_m1)</name>
    <name type="common">Marssonina leaf spot fungus</name>
    <dbReference type="NCBI Taxonomy" id="1072389"/>
    <lineage>
        <taxon>Eukaryota</taxon>
        <taxon>Fungi</taxon>
        <taxon>Dikarya</taxon>
        <taxon>Ascomycota</taxon>
        <taxon>Pezizomycotina</taxon>
        <taxon>Leotiomycetes</taxon>
        <taxon>Helotiales</taxon>
        <taxon>Drepanopezizaceae</taxon>
        <taxon>Drepanopeziza</taxon>
    </lineage>
</organism>
<feature type="region of interest" description="Disordered" evidence="2">
    <location>
        <begin position="685"/>
        <end position="705"/>
    </location>
</feature>
<evidence type="ECO:0000313" key="3">
    <source>
        <dbReference type="EMBL" id="EKD15554.1"/>
    </source>
</evidence>
<dbReference type="Pfam" id="PF08238">
    <property type="entry name" value="Sel1"/>
    <property type="match status" value="7"/>
</dbReference>
<dbReference type="InParanoid" id="K1XSR0"/>
<dbReference type="HOGENOM" id="CLU_000288_126_2_1"/>
<proteinExistence type="predicted"/>
<feature type="compositionally biased region" description="Low complexity" evidence="2">
    <location>
        <begin position="243"/>
        <end position="258"/>
    </location>
</feature>
<feature type="region of interest" description="Disordered" evidence="2">
    <location>
        <begin position="333"/>
        <end position="362"/>
    </location>
</feature>
<protein>
    <submittedName>
        <fullName evidence="3">Protoplast regeneration and killer toxin resistance protein</fullName>
    </submittedName>
</protein>
<reference evidence="3 4" key="1">
    <citation type="journal article" date="2012" name="BMC Genomics">
        <title>Sequencing the genome of Marssonina brunnea reveals fungus-poplar co-evolution.</title>
        <authorList>
            <person name="Zhu S."/>
            <person name="Cao Y.-Z."/>
            <person name="Jiang C."/>
            <person name="Tan B.-Y."/>
            <person name="Wang Z."/>
            <person name="Feng S."/>
            <person name="Zhang L."/>
            <person name="Su X.-H."/>
            <person name="Brejova B."/>
            <person name="Vinar T."/>
            <person name="Xu M."/>
            <person name="Wang M.-X."/>
            <person name="Zhang S.-G."/>
            <person name="Huang M.-R."/>
            <person name="Wu R."/>
            <person name="Zhou Y."/>
        </authorList>
    </citation>
    <scope>NUCLEOTIDE SEQUENCE [LARGE SCALE GENOMIC DNA]</scope>
    <source>
        <strain evidence="3 4">MB_m1</strain>
    </source>
</reference>
<dbReference type="InterPro" id="IPR051726">
    <property type="entry name" value="Chitin_Synth_Reg"/>
</dbReference>
<feature type="compositionally biased region" description="Basic and acidic residues" evidence="2">
    <location>
        <begin position="25"/>
        <end position="41"/>
    </location>
</feature>
<dbReference type="OrthoDB" id="272077at2759"/>
<dbReference type="KEGG" id="mbe:MBM_06182"/>
<dbReference type="OMA" id="SETCTIM"/>
<accession>K1XSR0</accession>
<gene>
    <name evidence="3" type="ORF">MBM_06182</name>
</gene>
<dbReference type="eggNOG" id="KOG1550">
    <property type="taxonomic scope" value="Eukaryota"/>
</dbReference>
<dbReference type="STRING" id="1072389.K1XSR0"/>
<dbReference type="FunCoup" id="K1XSR0">
    <property type="interactions" value="66"/>
</dbReference>